<evidence type="ECO:0000313" key="3">
    <source>
        <dbReference type="Proteomes" id="UP000298663"/>
    </source>
</evidence>
<reference evidence="2 3" key="2">
    <citation type="journal article" date="2019" name="G3 (Bethesda)">
        <title>Hybrid Assembly of the Genome of the Entomopathogenic Nematode Steinernema carpocapsae Identifies the X-Chromosome.</title>
        <authorList>
            <person name="Serra L."/>
            <person name="Macchietto M."/>
            <person name="Macias-Munoz A."/>
            <person name="McGill C.J."/>
            <person name="Rodriguez I.M."/>
            <person name="Rodriguez B."/>
            <person name="Murad R."/>
            <person name="Mortazavi A."/>
        </authorList>
    </citation>
    <scope>NUCLEOTIDE SEQUENCE [LARGE SCALE GENOMIC DNA]</scope>
    <source>
        <strain evidence="2 3">ALL</strain>
    </source>
</reference>
<proteinExistence type="predicted"/>
<protein>
    <submittedName>
        <fullName evidence="2">Uncharacterized protein</fullName>
    </submittedName>
</protein>
<dbReference type="AlphaFoldDB" id="A0A4V6A3A0"/>
<accession>A0A4V6A3A0</accession>
<name>A0A4V6A3A0_STECR</name>
<keyword evidence="3" id="KW-1185">Reference proteome</keyword>
<organism evidence="2 3">
    <name type="scientific">Steinernema carpocapsae</name>
    <name type="common">Entomopathogenic nematode</name>
    <dbReference type="NCBI Taxonomy" id="34508"/>
    <lineage>
        <taxon>Eukaryota</taxon>
        <taxon>Metazoa</taxon>
        <taxon>Ecdysozoa</taxon>
        <taxon>Nematoda</taxon>
        <taxon>Chromadorea</taxon>
        <taxon>Rhabditida</taxon>
        <taxon>Tylenchina</taxon>
        <taxon>Panagrolaimomorpha</taxon>
        <taxon>Strongyloidoidea</taxon>
        <taxon>Steinernematidae</taxon>
        <taxon>Steinernema</taxon>
    </lineage>
</organism>
<dbReference type="EMBL" id="AZBU02000004">
    <property type="protein sequence ID" value="TKR82255.1"/>
    <property type="molecule type" value="Genomic_DNA"/>
</dbReference>
<reference evidence="2 3" key="1">
    <citation type="journal article" date="2015" name="Genome Biol.">
        <title>Comparative genomics of Steinernema reveals deeply conserved gene regulatory networks.</title>
        <authorList>
            <person name="Dillman A.R."/>
            <person name="Macchietto M."/>
            <person name="Porter C.F."/>
            <person name="Rogers A."/>
            <person name="Williams B."/>
            <person name="Antoshechkin I."/>
            <person name="Lee M.M."/>
            <person name="Goodwin Z."/>
            <person name="Lu X."/>
            <person name="Lewis E.E."/>
            <person name="Goodrich-Blair H."/>
            <person name="Stock S.P."/>
            <person name="Adams B.J."/>
            <person name="Sternberg P.W."/>
            <person name="Mortazavi A."/>
        </authorList>
    </citation>
    <scope>NUCLEOTIDE SEQUENCE [LARGE SCALE GENOMIC DNA]</scope>
    <source>
        <strain evidence="2 3">ALL</strain>
    </source>
</reference>
<comment type="caution">
    <text evidence="2">The sequence shown here is derived from an EMBL/GenBank/DDBJ whole genome shotgun (WGS) entry which is preliminary data.</text>
</comment>
<dbReference type="Proteomes" id="UP000298663">
    <property type="component" value="Unassembled WGS sequence"/>
</dbReference>
<feature type="region of interest" description="Disordered" evidence="1">
    <location>
        <begin position="108"/>
        <end position="128"/>
    </location>
</feature>
<gene>
    <name evidence="2" type="ORF">L596_016003</name>
</gene>
<sequence length="128" mass="14717">MKSGFLRMISVSIWGSFTDQDFRKVVEAFLESSVFVLNLKNYRRSDKSADMMKTIFSIWNTYSKTAVTTGKMVSLCRNARMYMDTDKFVEGENWVVEKEECGEETTIRIKDQDSAHKGMTRSAPLRSG</sequence>
<evidence type="ECO:0000256" key="1">
    <source>
        <dbReference type="SAM" id="MobiDB-lite"/>
    </source>
</evidence>
<evidence type="ECO:0000313" key="2">
    <source>
        <dbReference type="EMBL" id="TKR82255.1"/>
    </source>
</evidence>